<organism evidence="5 6">
    <name type="scientific">Natronosalvus rutilus</name>
    <dbReference type="NCBI Taxonomy" id="2953753"/>
    <lineage>
        <taxon>Archaea</taxon>
        <taxon>Methanobacteriati</taxon>
        <taxon>Methanobacteriota</taxon>
        <taxon>Stenosarchaea group</taxon>
        <taxon>Halobacteria</taxon>
        <taxon>Halobacteriales</taxon>
        <taxon>Natrialbaceae</taxon>
        <taxon>Natronosalvus</taxon>
    </lineage>
</organism>
<keyword evidence="5" id="KW-0614">Plasmid</keyword>
<gene>
    <name evidence="5" type="ORF">NGM29_18505</name>
</gene>
<dbReference type="Proteomes" id="UP001056855">
    <property type="component" value="Plasmid unnamed1"/>
</dbReference>
<dbReference type="SUPFAM" id="SSF51338">
    <property type="entry name" value="Composite domain of metallo-dependent hydrolases"/>
    <property type="match status" value="1"/>
</dbReference>
<dbReference type="KEGG" id="sawl:NGM29_18505"/>
<protein>
    <submittedName>
        <fullName evidence="5">Amidohydrolase family protein</fullName>
    </submittedName>
</protein>
<evidence type="ECO:0000259" key="4">
    <source>
        <dbReference type="Pfam" id="PF01979"/>
    </source>
</evidence>
<name>A0A9E7SX49_9EURY</name>
<keyword evidence="6" id="KW-1185">Reference proteome</keyword>
<accession>A0A9E7SX49</accession>
<dbReference type="InterPro" id="IPR050138">
    <property type="entry name" value="DHOase/Allantoinase_Hydrolase"/>
</dbReference>
<dbReference type="GO" id="GO:0006221">
    <property type="term" value="P:pyrimidine nucleotide biosynthetic process"/>
    <property type="evidence" value="ECO:0007669"/>
    <property type="project" value="UniProtKB-KW"/>
</dbReference>
<dbReference type="Pfam" id="PF01979">
    <property type="entry name" value="Amidohydro_1"/>
    <property type="match status" value="1"/>
</dbReference>
<dbReference type="Gene3D" id="3.20.20.140">
    <property type="entry name" value="Metal-dependent hydrolases"/>
    <property type="match status" value="1"/>
</dbReference>
<feature type="domain" description="Amidohydrolase-related" evidence="4">
    <location>
        <begin position="261"/>
        <end position="434"/>
    </location>
</feature>
<keyword evidence="2" id="KW-0378">Hydrolase</keyword>
<keyword evidence="3" id="KW-0665">Pyrimidine biosynthesis</keyword>
<evidence type="ECO:0000256" key="2">
    <source>
        <dbReference type="ARBA" id="ARBA00022801"/>
    </source>
</evidence>
<dbReference type="Gene3D" id="2.30.40.10">
    <property type="entry name" value="Urease, subunit C, domain 1"/>
    <property type="match status" value="1"/>
</dbReference>
<dbReference type="GO" id="GO:0004038">
    <property type="term" value="F:allantoinase activity"/>
    <property type="evidence" value="ECO:0007669"/>
    <property type="project" value="TreeGrafter"/>
</dbReference>
<evidence type="ECO:0000256" key="1">
    <source>
        <dbReference type="ARBA" id="ARBA00008829"/>
    </source>
</evidence>
<dbReference type="FunFam" id="3.20.20.140:FF:000174">
    <property type="entry name" value="Dihydropyrimidinase-related protein 2"/>
    <property type="match status" value="1"/>
</dbReference>
<dbReference type="GO" id="GO:0005737">
    <property type="term" value="C:cytoplasm"/>
    <property type="evidence" value="ECO:0007669"/>
    <property type="project" value="TreeGrafter"/>
</dbReference>
<reference evidence="5" key="1">
    <citation type="submission" date="2022-06" db="EMBL/GenBank/DDBJ databases">
        <title>Diverse halophilic archaea isolated from saline environments.</title>
        <authorList>
            <person name="Cui H.-L."/>
        </authorList>
    </citation>
    <scope>NUCLEOTIDE SEQUENCE</scope>
    <source>
        <strain evidence="5">WLHS1</strain>
        <plasmid evidence="5">unnamed1</plasmid>
    </source>
</reference>
<dbReference type="SUPFAM" id="SSF51556">
    <property type="entry name" value="Metallo-dependent hydrolases"/>
    <property type="match status" value="1"/>
</dbReference>
<dbReference type="PANTHER" id="PTHR43668:SF2">
    <property type="entry name" value="ALLANTOINASE"/>
    <property type="match status" value="1"/>
</dbReference>
<dbReference type="EMBL" id="CP100356">
    <property type="protein sequence ID" value="UTF55812.1"/>
    <property type="molecule type" value="Genomic_DNA"/>
</dbReference>
<sequence>MTVDTVIAGGTVVTADDMFEASVAIDGEEIVAIGSRESLPNADEEIDATGKYVMPGLMDAQTHVHDRSSIDTHETAGMAAAAGGITTYMDFSWMYVDHQPYNPPQSLMEGIRAKQEKADGKAVVDYALHGGITDDQEGVLDELEEAHEAGVTSFKMFTGGTFPVGYGLINLVMERLGELGGVGVFHTEEADVCDRLLERLKDEGKGEPKYFAESRPDYAEAMAADTVLRSAQAHGAKYFGIHTTSRAAAEVIERYRDDGSLVRGETCTHYLIYDKSEFDRRGNLVKIAPPLREADDVEAMYEHLEDGTLDLISTDHCSYPREKKEEVENFWESTSGANQLQTSVPVFFDEAVNNRGYSPSFVVEKMSTAIADTYGMPNKGTLDPGTDADIVIFDPEATYEVNPADNFSKADFSIYEGREITGRVDQTFVRGELVYDDGDILVNAGYGDFVAREIPNWSDKTEE</sequence>
<dbReference type="InterPro" id="IPR011059">
    <property type="entry name" value="Metal-dep_hydrolase_composite"/>
</dbReference>
<proteinExistence type="inferred from homology"/>
<evidence type="ECO:0000313" key="6">
    <source>
        <dbReference type="Proteomes" id="UP001056855"/>
    </source>
</evidence>
<dbReference type="InterPro" id="IPR006680">
    <property type="entry name" value="Amidohydro-rel"/>
</dbReference>
<evidence type="ECO:0000256" key="3">
    <source>
        <dbReference type="ARBA" id="ARBA00022975"/>
    </source>
</evidence>
<geneLocation type="plasmid" evidence="5 6">
    <name>unnamed1</name>
</geneLocation>
<evidence type="ECO:0000313" key="5">
    <source>
        <dbReference type="EMBL" id="UTF55812.1"/>
    </source>
</evidence>
<dbReference type="GO" id="GO:0006145">
    <property type="term" value="P:purine nucleobase catabolic process"/>
    <property type="evidence" value="ECO:0007669"/>
    <property type="project" value="TreeGrafter"/>
</dbReference>
<comment type="similarity">
    <text evidence="1">Belongs to the metallo-dependent hydrolases superfamily. Hydantoinase/dihydropyrimidinase family.</text>
</comment>
<dbReference type="AlphaFoldDB" id="A0A9E7SX49"/>
<dbReference type="InterPro" id="IPR032466">
    <property type="entry name" value="Metal_Hydrolase"/>
</dbReference>
<dbReference type="PANTHER" id="PTHR43668">
    <property type="entry name" value="ALLANTOINASE"/>
    <property type="match status" value="1"/>
</dbReference>